<reference evidence="3" key="1">
    <citation type="submission" date="2017-08" db="EMBL/GenBank/DDBJ databases">
        <authorList>
            <person name="Grouzdev D.S."/>
            <person name="Gaisin V.A."/>
            <person name="Rysina M.S."/>
            <person name="Gorlenko V.M."/>
        </authorList>
    </citation>
    <scope>NUCLEOTIDE SEQUENCE [LARGE SCALE GENOMIC DNA]</scope>
    <source>
        <strain evidence="3">Kir15-3F</strain>
    </source>
</reference>
<dbReference type="AlphaFoldDB" id="A0A2A6RIY8"/>
<organism evidence="2 3">
    <name type="scientific">Candidatus Viridilinea mediisalina</name>
    <dbReference type="NCBI Taxonomy" id="2024553"/>
    <lineage>
        <taxon>Bacteria</taxon>
        <taxon>Bacillati</taxon>
        <taxon>Chloroflexota</taxon>
        <taxon>Chloroflexia</taxon>
        <taxon>Chloroflexales</taxon>
        <taxon>Chloroflexineae</taxon>
        <taxon>Oscillochloridaceae</taxon>
        <taxon>Candidatus Viridilinea</taxon>
    </lineage>
</organism>
<dbReference type="InterPro" id="IPR012337">
    <property type="entry name" value="RNaseH-like_sf"/>
</dbReference>
<dbReference type="InterPro" id="IPR036397">
    <property type="entry name" value="RNaseH_sf"/>
</dbReference>
<evidence type="ECO:0000313" key="3">
    <source>
        <dbReference type="Proteomes" id="UP000220527"/>
    </source>
</evidence>
<dbReference type="Pfam" id="PF13683">
    <property type="entry name" value="rve_3"/>
    <property type="match status" value="1"/>
</dbReference>
<evidence type="ECO:0000313" key="2">
    <source>
        <dbReference type="EMBL" id="PDW02913.1"/>
    </source>
</evidence>
<dbReference type="SUPFAM" id="SSF53098">
    <property type="entry name" value="Ribonuclease H-like"/>
    <property type="match status" value="1"/>
</dbReference>
<evidence type="ECO:0000259" key="1">
    <source>
        <dbReference type="PROSITE" id="PS50994"/>
    </source>
</evidence>
<sequence>MWQRSHPRKHGDLYLADIKGPFLIGKEQYVIFACIDDISRIVWAEILPKNYVRYIPWALTRCYQALGGAPRDQKLDNGIGLIRSGHLTLGPTVQTAFNLGTECIIYVPEGEPERNGKIEAFNNTLQQEFISENKLAEQTIDEARKALAAFIHTYNTNRPHSSLQHEEPCKHGTYQQLDVKAPRTSKVKAERYGTLAYWRRIDGRGIAQNRVTSECYELDPHVAGNYCEIAINWATMEGTVTVDRKVIGKFNHKDSGTKVNGVRWIKVNLDPEAVELTSGPKRFDEEAYTRQMTKRLKRKVAEYPKGLAVKHTPDGCILLDAETGEIYAMPESLNADHLTDIDVFTEYL</sequence>
<dbReference type="InterPro" id="IPR001584">
    <property type="entry name" value="Integrase_cat-core"/>
</dbReference>
<keyword evidence="3" id="KW-1185">Reference proteome</keyword>
<feature type="domain" description="Integrase catalytic" evidence="1">
    <location>
        <begin position="3"/>
        <end position="176"/>
    </location>
</feature>
<comment type="caution">
    <text evidence="2">The sequence shown here is derived from an EMBL/GenBank/DDBJ whole genome shotgun (WGS) entry which is preliminary data.</text>
</comment>
<dbReference type="OrthoDB" id="9815231at2"/>
<proteinExistence type="predicted"/>
<protein>
    <recommendedName>
        <fullName evidence="1">Integrase catalytic domain-containing protein</fullName>
    </recommendedName>
</protein>
<gene>
    <name evidence="2" type="ORF">CJ255_11665</name>
</gene>
<dbReference type="GO" id="GO:0015074">
    <property type="term" value="P:DNA integration"/>
    <property type="evidence" value="ECO:0007669"/>
    <property type="project" value="InterPro"/>
</dbReference>
<dbReference type="Proteomes" id="UP000220527">
    <property type="component" value="Unassembled WGS sequence"/>
</dbReference>
<dbReference type="Gene3D" id="3.30.420.10">
    <property type="entry name" value="Ribonuclease H-like superfamily/Ribonuclease H"/>
    <property type="match status" value="1"/>
</dbReference>
<dbReference type="GO" id="GO:0003676">
    <property type="term" value="F:nucleic acid binding"/>
    <property type="evidence" value="ECO:0007669"/>
    <property type="project" value="InterPro"/>
</dbReference>
<name>A0A2A6RIY8_9CHLR</name>
<accession>A0A2A6RIY8</accession>
<dbReference type="EMBL" id="NQWI01000048">
    <property type="protein sequence ID" value="PDW02913.1"/>
    <property type="molecule type" value="Genomic_DNA"/>
</dbReference>
<dbReference type="PROSITE" id="PS50994">
    <property type="entry name" value="INTEGRASE"/>
    <property type="match status" value="1"/>
</dbReference>